<keyword evidence="1" id="KW-0812">Transmembrane</keyword>
<reference evidence="2 3" key="1">
    <citation type="submission" date="2020-05" db="EMBL/GenBank/DDBJ databases">
        <title>Isolation and characterization of methanoarchaea from a cold seep at offshore SW Taiwan.</title>
        <authorList>
            <person name="Chen Y.-W."/>
            <person name="Chen S.-C."/>
            <person name="Lai M.-C."/>
        </authorList>
    </citation>
    <scope>NUCLEOTIDE SEQUENCE [LARGE SCALE GENOMIC DNA]</scope>
    <source>
        <strain evidence="2 3">YWC-01</strain>
    </source>
</reference>
<evidence type="ECO:0000256" key="1">
    <source>
        <dbReference type="SAM" id="Phobius"/>
    </source>
</evidence>
<keyword evidence="1" id="KW-0472">Membrane</keyword>
<accession>A0ABU3YZC1</accession>
<proteinExistence type="predicted"/>
<sequence length="76" mass="8344">MQRRVSMDTLLTGLLAAMLLLLLFYDPIRGLHPALDPLFMLSGQAIGLVLLVLTVFCIIGLVLLAVRRLYGFCRGG</sequence>
<protein>
    <submittedName>
        <fullName evidence="2">Uncharacterized protein</fullName>
    </submittedName>
</protein>
<comment type="caution">
    <text evidence="2">The sequence shown here is derived from an EMBL/GenBank/DDBJ whole genome shotgun (WGS) entry which is preliminary data.</text>
</comment>
<feature type="transmembrane region" description="Helical" evidence="1">
    <location>
        <begin position="46"/>
        <end position="66"/>
    </location>
</feature>
<evidence type="ECO:0000313" key="2">
    <source>
        <dbReference type="EMBL" id="MDV4341899.1"/>
    </source>
</evidence>
<gene>
    <name evidence="2" type="ORF">HL657_01635</name>
</gene>
<dbReference type="Proteomes" id="UP001273768">
    <property type="component" value="Unassembled WGS sequence"/>
</dbReference>
<dbReference type="RefSeq" id="WP_317295109.1">
    <property type="nucleotide sequence ID" value="NZ_JABFFQ010000001.1"/>
</dbReference>
<keyword evidence="3" id="KW-1185">Reference proteome</keyword>
<organism evidence="2 3">
    <name type="scientific">Methanoculleus nereidis</name>
    <dbReference type="NCBI Taxonomy" id="2735141"/>
    <lineage>
        <taxon>Archaea</taxon>
        <taxon>Methanobacteriati</taxon>
        <taxon>Methanobacteriota</taxon>
        <taxon>Stenosarchaea group</taxon>
        <taxon>Methanomicrobia</taxon>
        <taxon>Methanomicrobiales</taxon>
        <taxon>Methanomicrobiaceae</taxon>
        <taxon>Methanoculleus</taxon>
    </lineage>
</organism>
<evidence type="ECO:0000313" key="3">
    <source>
        <dbReference type="Proteomes" id="UP001273768"/>
    </source>
</evidence>
<dbReference type="EMBL" id="JABFFQ010000001">
    <property type="protein sequence ID" value="MDV4341899.1"/>
    <property type="molecule type" value="Genomic_DNA"/>
</dbReference>
<name>A0ABU3YZC1_9EURY</name>
<keyword evidence="1" id="KW-1133">Transmembrane helix</keyword>